<organism evidence="2 3">
    <name type="scientific">Lactococcus lactis subsp. lactis</name>
    <name type="common">Streptococcus lactis</name>
    <dbReference type="NCBI Taxonomy" id="1360"/>
    <lineage>
        <taxon>Bacteria</taxon>
        <taxon>Bacillati</taxon>
        <taxon>Bacillota</taxon>
        <taxon>Bacilli</taxon>
        <taxon>Lactobacillales</taxon>
        <taxon>Streptococcaceae</taxon>
        <taxon>Lactococcus</taxon>
    </lineage>
</organism>
<gene>
    <name evidence="2" type="ORF">LL14B4_03255</name>
</gene>
<feature type="transmembrane region" description="Helical" evidence="1">
    <location>
        <begin position="298"/>
        <end position="315"/>
    </location>
</feature>
<feature type="transmembrane region" description="Helical" evidence="1">
    <location>
        <begin position="269"/>
        <end position="291"/>
    </location>
</feature>
<protein>
    <submittedName>
        <fullName evidence="2">Uncharacterized protein</fullName>
    </submittedName>
</protein>
<feature type="transmembrane region" description="Helical" evidence="1">
    <location>
        <begin position="172"/>
        <end position="195"/>
    </location>
</feature>
<evidence type="ECO:0000256" key="1">
    <source>
        <dbReference type="SAM" id="Phobius"/>
    </source>
</evidence>
<dbReference type="AlphaFoldDB" id="A0A2Z3KCT7"/>
<keyword evidence="1" id="KW-1133">Transmembrane helix</keyword>
<keyword evidence="1" id="KW-0472">Membrane</keyword>
<dbReference type="PANTHER" id="PTHR37305:SF1">
    <property type="entry name" value="MEMBRANE PROTEIN"/>
    <property type="match status" value="1"/>
</dbReference>
<dbReference type="PANTHER" id="PTHR37305">
    <property type="entry name" value="INTEGRAL MEMBRANE PROTEIN-RELATED"/>
    <property type="match status" value="1"/>
</dbReference>
<proteinExistence type="predicted"/>
<name>A0A2Z3KCT7_LACLL</name>
<dbReference type="EMBL" id="CP028160">
    <property type="protein sequence ID" value="AWN65238.1"/>
    <property type="molecule type" value="Genomic_DNA"/>
</dbReference>
<sequence>MFIFKKFISDPKNKIVALILFLSIFFFFISYQTVGLKMSTKYGLVSSTKVNVKSGEKGISELSEYLKGDIKEDEKANDEKLLDRMKQQLAVDKEKLEAATKKDYKEFYRLEEKNALLFLKSIDEEGEKSPMMGANKDYFSSYITWYNQAKLTHQKFAEIIGANASGFGWLNYLLSALGGLFGLILITVLCGDALGNEFPNGLRFYHLLKKRRSKLQFDYLFVPIITTLIIIVGGLIIPLIIAIIQFGIGDYKFPEFVVNATYTQYAGEILIWKVIYFVLALLFITSLGQLISQFIKKAYISSAIIVLVLVGYSILETQKVMQDFIKWIPLTYLNITKVIYLSNGDKNWPDTGNYLFGHNSFWIGALMLLGCTIIFYSTTYFMFSKYTYRKE</sequence>
<dbReference type="GeneID" id="89632807"/>
<evidence type="ECO:0000313" key="3">
    <source>
        <dbReference type="Proteomes" id="UP000245919"/>
    </source>
</evidence>
<reference evidence="2 3" key="1">
    <citation type="submission" date="2018-03" db="EMBL/GenBank/DDBJ databases">
        <title>Genome sequence of Lactococcus lactis strain 14B4 from almond drupe.</title>
        <authorList>
            <person name="Tran T.D."/>
            <person name="McGarvey J.A."/>
            <person name="Huynh S."/>
            <person name="Parker C.T."/>
        </authorList>
    </citation>
    <scope>NUCLEOTIDE SEQUENCE [LARGE SCALE GENOMIC DNA]</scope>
    <source>
        <strain evidence="2 3">14B4</strain>
    </source>
</reference>
<accession>A0A2Z3KCT7</accession>
<feature type="transmembrane region" description="Helical" evidence="1">
    <location>
        <begin position="15"/>
        <end position="34"/>
    </location>
</feature>
<feature type="transmembrane region" description="Helical" evidence="1">
    <location>
        <begin position="361"/>
        <end position="383"/>
    </location>
</feature>
<keyword evidence="1" id="KW-0812">Transmembrane</keyword>
<feature type="transmembrane region" description="Helical" evidence="1">
    <location>
        <begin position="216"/>
        <end position="249"/>
    </location>
</feature>
<dbReference type="RefSeq" id="WP_109990702.1">
    <property type="nucleotide sequence ID" value="NZ_CP028160.1"/>
</dbReference>
<dbReference type="Proteomes" id="UP000245919">
    <property type="component" value="Chromosome"/>
</dbReference>
<evidence type="ECO:0000313" key="2">
    <source>
        <dbReference type="EMBL" id="AWN65238.1"/>
    </source>
</evidence>